<accession>A0ACB9WUN1</accession>
<dbReference type="EMBL" id="CM043795">
    <property type="protein sequence ID" value="KAI4817487.1"/>
    <property type="molecule type" value="Genomic_DNA"/>
</dbReference>
<proteinExistence type="predicted"/>
<organism evidence="1 2">
    <name type="scientific">Chaenocephalus aceratus</name>
    <name type="common">Blackfin icefish</name>
    <name type="synonym">Chaenichthys aceratus</name>
    <dbReference type="NCBI Taxonomy" id="36190"/>
    <lineage>
        <taxon>Eukaryota</taxon>
        <taxon>Metazoa</taxon>
        <taxon>Chordata</taxon>
        <taxon>Craniata</taxon>
        <taxon>Vertebrata</taxon>
        <taxon>Euteleostomi</taxon>
        <taxon>Actinopterygii</taxon>
        <taxon>Neopterygii</taxon>
        <taxon>Teleostei</taxon>
        <taxon>Neoteleostei</taxon>
        <taxon>Acanthomorphata</taxon>
        <taxon>Eupercaria</taxon>
        <taxon>Perciformes</taxon>
        <taxon>Notothenioidei</taxon>
        <taxon>Channichthyidae</taxon>
        <taxon>Chaenocephalus</taxon>
    </lineage>
</organism>
<dbReference type="Proteomes" id="UP001057452">
    <property type="component" value="Chromosome 11"/>
</dbReference>
<name>A0ACB9WUN1_CHAAC</name>
<sequence length="73" mass="8256">MVERFVEQYPAIVAASSMRLKKKDSLRSCNDAQTRTLRGWNTSWSTAGDIVSAERATLHPDNVNMLLFLNKNT</sequence>
<reference evidence="1" key="1">
    <citation type="submission" date="2022-05" db="EMBL/GenBank/DDBJ databases">
        <title>Chromosome-level genome of Chaenocephalus aceratus.</title>
        <authorList>
            <person name="Park H."/>
        </authorList>
    </citation>
    <scope>NUCLEOTIDE SEQUENCE</scope>
    <source>
        <strain evidence="1">KU_202001</strain>
    </source>
</reference>
<evidence type="ECO:0000313" key="2">
    <source>
        <dbReference type="Proteomes" id="UP001057452"/>
    </source>
</evidence>
<keyword evidence="2" id="KW-1185">Reference proteome</keyword>
<protein>
    <submittedName>
        <fullName evidence="1">Uncharacterized protein</fullName>
    </submittedName>
</protein>
<gene>
    <name evidence="1" type="ORF">KUCAC02_010884</name>
</gene>
<evidence type="ECO:0000313" key="1">
    <source>
        <dbReference type="EMBL" id="KAI4817487.1"/>
    </source>
</evidence>
<comment type="caution">
    <text evidence="1">The sequence shown here is derived from an EMBL/GenBank/DDBJ whole genome shotgun (WGS) entry which is preliminary data.</text>
</comment>